<dbReference type="Pfam" id="PF00122">
    <property type="entry name" value="E1-E2_ATPase"/>
    <property type="match status" value="1"/>
</dbReference>
<dbReference type="RefSeq" id="XP_056502517.1">
    <property type="nucleotide sequence ID" value="XM_056643105.1"/>
</dbReference>
<reference evidence="23" key="2">
    <citation type="journal article" date="2023" name="IMA Fungus">
        <title>Comparative genomic study of the Penicillium genus elucidates a diverse pangenome and 15 lateral gene transfer events.</title>
        <authorList>
            <person name="Petersen C."/>
            <person name="Sorensen T."/>
            <person name="Nielsen M.R."/>
            <person name="Sondergaard T.E."/>
            <person name="Sorensen J.L."/>
            <person name="Fitzpatrick D.A."/>
            <person name="Frisvad J.C."/>
            <person name="Nielsen K.L."/>
        </authorList>
    </citation>
    <scope>NUCLEOTIDE SEQUENCE</scope>
    <source>
        <strain evidence="23">IBT 23319</strain>
    </source>
</reference>
<dbReference type="GeneID" id="81382272"/>
<keyword evidence="5 18" id="KW-0812">Transmembrane</keyword>
<dbReference type="CDD" id="cd02081">
    <property type="entry name" value="P-type_ATPase_Ca_PMCA-like"/>
    <property type="match status" value="1"/>
</dbReference>
<comment type="similarity">
    <text evidence="15 18">Belongs to the cation transport ATPase (P-type) (TC 3.A.3) family.</text>
</comment>
<dbReference type="Gene3D" id="3.40.1110.10">
    <property type="entry name" value="Calcium-transporting ATPase, cytoplasmic domain N"/>
    <property type="match status" value="1"/>
</dbReference>
<evidence type="ECO:0000256" key="6">
    <source>
        <dbReference type="ARBA" id="ARBA00022723"/>
    </source>
</evidence>
<dbReference type="EC" id="7.2.2.10" evidence="18"/>
<keyword evidence="7 18" id="KW-0547">Nucleotide-binding</keyword>
<keyword evidence="4 18" id="KW-0109">Calcium transport</keyword>
<evidence type="ECO:0000256" key="8">
    <source>
        <dbReference type="ARBA" id="ARBA00022837"/>
    </source>
</evidence>
<evidence type="ECO:0000256" key="4">
    <source>
        <dbReference type="ARBA" id="ARBA00022568"/>
    </source>
</evidence>
<evidence type="ECO:0000256" key="11">
    <source>
        <dbReference type="ARBA" id="ARBA00022967"/>
    </source>
</evidence>
<feature type="region of interest" description="Disordered" evidence="19">
    <location>
        <begin position="245"/>
        <end position="268"/>
    </location>
</feature>
<feature type="transmembrane region" description="Helical" evidence="18">
    <location>
        <begin position="1055"/>
        <end position="1081"/>
    </location>
</feature>
<evidence type="ECO:0000256" key="12">
    <source>
        <dbReference type="ARBA" id="ARBA00022989"/>
    </source>
</evidence>
<dbReference type="Gene3D" id="2.70.150.10">
    <property type="entry name" value="Calcium-transporting ATPase, cytoplasmic transduction domain A"/>
    <property type="match status" value="1"/>
</dbReference>
<dbReference type="GO" id="GO:0046872">
    <property type="term" value="F:metal ion binding"/>
    <property type="evidence" value="ECO:0007669"/>
    <property type="project" value="UniProtKB-KW"/>
</dbReference>
<dbReference type="GO" id="GO:0005774">
    <property type="term" value="C:vacuolar membrane"/>
    <property type="evidence" value="ECO:0007669"/>
    <property type="project" value="UniProtKB-SubCell"/>
</dbReference>
<evidence type="ECO:0000313" key="24">
    <source>
        <dbReference type="Proteomes" id="UP001147733"/>
    </source>
</evidence>
<evidence type="ECO:0000259" key="21">
    <source>
        <dbReference type="Pfam" id="PF00689"/>
    </source>
</evidence>
<dbReference type="SUPFAM" id="SSF81660">
    <property type="entry name" value="Metal cation-transporting ATPase, ATP-binding domain N"/>
    <property type="match status" value="1"/>
</dbReference>
<keyword evidence="14 18" id="KW-0472">Membrane</keyword>
<dbReference type="Pfam" id="PF00690">
    <property type="entry name" value="Cation_ATPase_N"/>
    <property type="match status" value="1"/>
</dbReference>
<comment type="function">
    <text evidence="17">This magnesium-dependent enzyme catalyzes the hydrolysis of ATP coupled with the transport of calcium. Transports the calcium to the vacuole and participates in the control of the cytosolic free calcium.</text>
</comment>
<dbReference type="Pfam" id="PF13246">
    <property type="entry name" value="Cation_ATPase"/>
    <property type="match status" value="1"/>
</dbReference>
<dbReference type="SFLD" id="SFLDG00002">
    <property type="entry name" value="C1.7:_P-type_atpase_like"/>
    <property type="match status" value="1"/>
</dbReference>
<feature type="compositionally biased region" description="Basic and acidic residues" evidence="19">
    <location>
        <begin position="1276"/>
        <end position="1285"/>
    </location>
</feature>
<feature type="transmembrane region" description="Helical" evidence="18">
    <location>
        <begin position="502"/>
        <end position="524"/>
    </location>
</feature>
<dbReference type="InterPro" id="IPR008250">
    <property type="entry name" value="ATPase_P-typ_transduc_dom_A_sf"/>
</dbReference>
<dbReference type="InterPro" id="IPR001757">
    <property type="entry name" value="P_typ_ATPase"/>
</dbReference>
<dbReference type="Proteomes" id="UP001147733">
    <property type="component" value="Unassembled WGS sequence"/>
</dbReference>
<dbReference type="InterPro" id="IPR059000">
    <property type="entry name" value="ATPase_P-type_domA"/>
</dbReference>
<dbReference type="FunFam" id="3.40.1110.10:FF:000031">
    <property type="entry name" value="Calcium-transporting ATPase"/>
    <property type="match status" value="1"/>
</dbReference>
<dbReference type="InterPro" id="IPR036412">
    <property type="entry name" value="HAD-like_sf"/>
</dbReference>
<dbReference type="FunFam" id="3.40.50.1000:FF:000001">
    <property type="entry name" value="Phospholipid-transporting ATPase IC"/>
    <property type="match status" value="1"/>
</dbReference>
<dbReference type="EMBL" id="JAPQKT010000003">
    <property type="protein sequence ID" value="KAJ5235017.1"/>
    <property type="molecule type" value="Genomic_DNA"/>
</dbReference>
<evidence type="ECO:0000256" key="5">
    <source>
        <dbReference type="ARBA" id="ARBA00022692"/>
    </source>
</evidence>
<dbReference type="FunFam" id="3.40.50.1000:FF:000018">
    <property type="entry name" value="Calcium-transporting ATPase"/>
    <property type="match status" value="1"/>
</dbReference>
<comment type="subcellular location">
    <subcellularLocation>
        <location evidence="18">Membrane</location>
        <topology evidence="18">Multi-pass membrane protein</topology>
    </subcellularLocation>
    <subcellularLocation>
        <location evidence="1">Vacuole membrane</location>
        <topology evidence="1">Multi-pass membrane protein</topology>
    </subcellularLocation>
</comment>
<sequence>MASSSNNEGPLQNSLLSPGLAPNASGREVSSPKRPYWTGILMFFKQRSLFISPAIASSSWSAPTDQPQSPASPTSSISPASPTTSLSPDMAWSPGHPDPARLMVHNASHRPSSSIDGDTLRPRSESFASSAPTMDAGRSRTNSEVDPSHTNKVLYDDVPLSEALTPDPRNEADFLIENNRFAFSPGQLNKMQNPKSLAAYHALGGLQGLERGLRTDLTAGLSNDEVRLEGTVDFQQVTPPLYNKRPSISKPPIEENTPIQLPMSTGEGSPFEDRIRVFKENRLPSRKSTGFLKLFWIAYNDKIIILLTIAAIVSLSLGIYETVDGGSGVDWVEGVAICVAILIVTVVTAANDWQKERQFSKLNQKNNDREVKVIRSGKSMKMSIHNVLVGDILHLEPGDSIPADGVLVSGHGVKCDESSATGESDQMKKTDGHEVWQQIVEGSATRKIDPFLISGSNVLEGVGTYVVTSVGPYSSHGRIMLSLQATNDPTPLQVKLGRLADWIGYLGSGAALVLFLVLLFRFVADLPNHPDTPSAVKGKEFVDILIVAVTVIVVAIPEGLPLAVTLALAFATTRMVKENNLVRVLRACETMGNATVICSDKTGTLTQNKMTVVAGTWGTKKSFRAPDEGDTVSNVQSTADFFKQCSAPARDLLVKSVALNSTAFEEEREGRKQFVGSKTEVALLQLAQDYLGMDLASERGSAEIVQLIPFDSARKCMGVVYRHPSLGYRLLVKGASEIMLDACNMQIMGDDMSEKDIHTGSLSGQDRETILETIDQYAKGSLRTIGIVYKDFASWPPKEAKRLEDDNSAADFDSIFRDMIWVGVVGIQDPLRPEVPHAIRKCHSAGVQVKMVTGDNIATATAIASSCGIKTEEGLVMEGPKFRQLSNEEMDSVIPRLQVLARSSPEDKRILVERLKVLGETVAVTGDGTNDGPALRTADVGFSMGIAGTEVAKEASSIILLDDNFRSIVTAISWGRAVNDAVAKFLQFQITVNITAVVLTFVSSVYSSSNSSVLSAVQLLWVNLIMDTFAALALATDAPTEKILDRKPVPKSASLFTLTMWKMILGQAVYQLAVTFMLYFAGDKLLGAHLDNNDLDHRSKQLSTVVFNAFVWMQIFNEFNNRRLDNKFNIFEGMLRNYWFLGINAIMVGGQVMIVYVGGEAFGVTRLSGILWAVCIICALGCLPWAVVLRILPDRHFGIVFNAVVSAMTFILRPIMKGLKTVAHGIKALFRPLTRSIRRVFSRRGNKPDDTQELSDSSDTTATRVKDEENPTPAEPVRKESHERPQTPPAIAVPPITVTISP</sequence>
<dbReference type="GO" id="GO:0006874">
    <property type="term" value="P:intracellular calcium ion homeostasis"/>
    <property type="evidence" value="ECO:0007669"/>
    <property type="project" value="TreeGrafter"/>
</dbReference>
<keyword evidence="24" id="KW-1185">Reference proteome</keyword>
<evidence type="ECO:0000256" key="16">
    <source>
        <dbReference type="ARBA" id="ARBA00048694"/>
    </source>
</evidence>
<feature type="transmembrane region" description="Helical" evidence="18">
    <location>
        <begin position="1170"/>
        <end position="1192"/>
    </location>
</feature>
<dbReference type="InterPro" id="IPR044492">
    <property type="entry name" value="P_typ_ATPase_HD_dom"/>
</dbReference>
<feature type="compositionally biased region" description="Low complexity" evidence="19">
    <location>
        <begin position="58"/>
        <end position="88"/>
    </location>
</feature>
<comment type="function">
    <text evidence="18">Catalyzes the hydrolysis of ATP coupled with the transport of calcium.</text>
</comment>
<keyword evidence="13 18" id="KW-0406">Ion transport</keyword>
<dbReference type="NCBIfam" id="TIGR01494">
    <property type="entry name" value="ATPase_P-type"/>
    <property type="match status" value="2"/>
</dbReference>
<dbReference type="GO" id="GO:0016887">
    <property type="term" value="F:ATP hydrolysis activity"/>
    <property type="evidence" value="ECO:0007669"/>
    <property type="project" value="InterPro"/>
</dbReference>
<organism evidence="23 24">
    <name type="scientific">Penicillium citrinum</name>
    <dbReference type="NCBI Taxonomy" id="5077"/>
    <lineage>
        <taxon>Eukaryota</taxon>
        <taxon>Fungi</taxon>
        <taxon>Dikarya</taxon>
        <taxon>Ascomycota</taxon>
        <taxon>Pezizomycotina</taxon>
        <taxon>Eurotiomycetes</taxon>
        <taxon>Eurotiomycetidae</taxon>
        <taxon>Eurotiales</taxon>
        <taxon>Aspergillaceae</taxon>
        <taxon>Penicillium</taxon>
    </lineage>
</organism>
<dbReference type="InterPro" id="IPR006408">
    <property type="entry name" value="P-type_ATPase_IIB"/>
</dbReference>
<protein>
    <recommendedName>
        <fullName evidence="18">Calcium-transporting ATPase</fullName>
        <ecNumber evidence="18">7.2.2.10</ecNumber>
    </recommendedName>
</protein>
<comment type="caution">
    <text evidence="23">The sequence shown here is derived from an EMBL/GenBank/DDBJ whole genome shotgun (WGS) entry which is preliminary data.</text>
</comment>
<dbReference type="Gene3D" id="3.40.50.1000">
    <property type="entry name" value="HAD superfamily/HAD-like"/>
    <property type="match status" value="1"/>
</dbReference>
<dbReference type="GO" id="GO:0005388">
    <property type="term" value="F:P-type calcium transporter activity"/>
    <property type="evidence" value="ECO:0007669"/>
    <property type="project" value="UniProtKB-EC"/>
</dbReference>
<feature type="compositionally biased region" description="Polar residues" evidence="19">
    <location>
        <begin position="257"/>
        <end position="267"/>
    </location>
</feature>
<evidence type="ECO:0000256" key="18">
    <source>
        <dbReference type="RuleBase" id="RU361146"/>
    </source>
</evidence>
<evidence type="ECO:0000256" key="10">
    <source>
        <dbReference type="ARBA" id="ARBA00022842"/>
    </source>
</evidence>
<feature type="region of interest" description="Disordered" evidence="19">
    <location>
        <begin position="58"/>
        <end position="151"/>
    </location>
</feature>
<dbReference type="GO" id="GO:0005524">
    <property type="term" value="F:ATP binding"/>
    <property type="evidence" value="ECO:0007669"/>
    <property type="project" value="UniProtKB-KW"/>
</dbReference>
<feature type="region of interest" description="Disordered" evidence="19">
    <location>
        <begin position="1"/>
        <end position="33"/>
    </location>
</feature>
<evidence type="ECO:0000256" key="15">
    <source>
        <dbReference type="ARBA" id="ARBA00038148"/>
    </source>
</evidence>
<evidence type="ECO:0000256" key="2">
    <source>
        <dbReference type="ARBA" id="ARBA00022448"/>
    </source>
</evidence>
<feature type="domain" description="P-type ATPase A" evidence="20">
    <location>
        <begin position="367"/>
        <end position="483"/>
    </location>
</feature>
<feature type="domain" description="Cation-transporting P-type ATPase C-terminal" evidence="21">
    <location>
        <begin position="1012"/>
        <end position="1189"/>
    </location>
</feature>
<keyword evidence="10" id="KW-0460">Magnesium</keyword>
<dbReference type="FunFam" id="2.70.150.10:FF:000028">
    <property type="entry name" value="Calcium-transporting ATPase"/>
    <property type="match status" value="1"/>
</dbReference>
<feature type="transmembrane region" description="Helical" evidence="18">
    <location>
        <begin position="303"/>
        <end position="320"/>
    </location>
</feature>
<comment type="caution">
    <text evidence="18">Lacks conserved residue(s) required for the propagation of feature annotation.</text>
</comment>
<feature type="compositionally biased region" description="Basic and acidic residues" evidence="19">
    <location>
        <begin position="137"/>
        <end position="149"/>
    </location>
</feature>
<keyword evidence="11" id="KW-1278">Translocase</keyword>
<evidence type="ECO:0000313" key="23">
    <source>
        <dbReference type="EMBL" id="KAJ5235017.1"/>
    </source>
</evidence>
<dbReference type="SFLD" id="SFLDF00027">
    <property type="entry name" value="p-type_atpase"/>
    <property type="match status" value="1"/>
</dbReference>
<evidence type="ECO:0000259" key="22">
    <source>
        <dbReference type="Pfam" id="PF00690"/>
    </source>
</evidence>
<name>A0A9W9P6K9_PENCI</name>
<feature type="domain" description="Cation-transporting P-type ATPase N-terminal" evidence="22">
    <location>
        <begin position="272"/>
        <end position="314"/>
    </location>
</feature>
<feature type="transmembrane region" description="Helical" evidence="18">
    <location>
        <begin position="985"/>
        <end position="1006"/>
    </location>
</feature>
<dbReference type="PRINTS" id="PR00119">
    <property type="entry name" value="CATATPASE"/>
</dbReference>
<evidence type="ECO:0000256" key="13">
    <source>
        <dbReference type="ARBA" id="ARBA00023065"/>
    </source>
</evidence>
<feature type="transmembrane region" description="Helical" evidence="18">
    <location>
        <begin position="1138"/>
        <end position="1158"/>
    </location>
</feature>
<dbReference type="SUPFAM" id="SSF81653">
    <property type="entry name" value="Calcium ATPase, transduction domain A"/>
    <property type="match status" value="1"/>
</dbReference>
<keyword evidence="6" id="KW-0479">Metal-binding</keyword>
<feature type="transmembrane region" description="Helical" evidence="18">
    <location>
        <begin position="332"/>
        <end position="351"/>
    </location>
</feature>
<evidence type="ECO:0000256" key="3">
    <source>
        <dbReference type="ARBA" id="ARBA00022554"/>
    </source>
</evidence>
<feature type="compositionally biased region" description="Polar residues" evidence="19">
    <location>
        <begin position="1"/>
        <end position="16"/>
    </location>
</feature>
<dbReference type="FunFam" id="1.20.1110.10:FF:000039">
    <property type="entry name" value="Calcium-transporting ATPase"/>
    <property type="match status" value="1"/>
</dbReference>
<keyword evidence="8 18" id="KW-0106">Calcium</keyword>
<accession>A0A9W9P6K9</accession>
<reference evidence="23" key="1">
    <citation type="submission" date="2022-11" db="EMBL/GenBank/DDBJ databases">
        <authorList>
            <person name="Petersen C."/>
        </authorList>
    </citation>
    <scope>NUCLEOTIDE SEQUENCE</scope>
    <source>
        <strain evidence="23">IBT 23319</strain>
    </source>
</reference>
<feature type="transmembrane region" description="Helical" evidence="18">
    <location>
        <begin position="544"/>
        <end position="571"/>
    </location>
</feature>
<dbReference type="NCBIfam" id="TIGR01517">
    <property type="entry name" value="ATPase-IIB_Ca"/>
    <property type="match status" value="1"/>
</dbReference>
<evidence type="ECO:0000259" key="20">
    <source>
        <dbReference type="Pfam" id="PF00122"/>
    </source>
</evidence>
<evidence type="ECO:0000256" key="19">
    <source>
        <dbReference type="SAM" id="MobiDB-lite"/>
    </source>
</evidence>
<evidence type="ECO:0000256" key="1">
    <source>
        <dbReference type="ARBA" id="ARBA00004128"/>
    </source>
</evidence>
<dbReference type="SUPFAM" id="SSF81665">
    <property type="entry name" value="Calcium ATPase, transmembrane domain M"/>
    <property type="match status" value="1"/>
</dbReference>
<evidence type="ECO:0000256" key="14">
    <source>
        <dbReference type="ARBA" id="ARBA00023136"/>
    </source>
</evidence>
<evidence type="ECO:0000256" key="9">
    <source>
        <dbReference type="ARBA" id="ARBA00022840"/>
    </source>
</evidence>
<keyword evidence="12 18" id="KW-1133">Transmembrane helix</keyword>
<dbReference type="PANTHER" id="PTHR24093">
    <property type="entry name" value="CATION TRANSPORTING ATPASE"/>
    <property type="match status" value="1"/>
</dbReference>
<evidence type="ECO:0000256" key="7">
    <source>
        <dbReference type="ARBA" id="ARBA00022741"/>
    </source>
</evidence>
<dbReference type="InterPro" id="IPR023299">
    <property type="entry name" value="ATPase_P-typ_cyto_dom_N"/>
</dbReference>
<feature type="compositionally biased region" description="Polar residues" evidence="19">
    <location>
        <begin position="1254"/>
        <end position="1263"/>
    </location>
</feature>
<dbReference type="InterPro" id="IPR004014">
    <property type="entry name" value="ATPase_P-typ_cation-transptr_N"/>
</dbReference>
<keyword evidence="9 18" id="KW-0067">ATP-binding</keyword>
<keyword evidence="3" id="KW-0926">Vacuole</keyword>
<dbReference type="SUPFAM" id="SSF56784">
    <property type="entry name" value="HAD-like"/>
    <property type="match status" value="1"/>
</dbReference>
<dbReference type="InterPro" id="IPR018303">
    <property type="entry name" value="ATPase_P-typ_P_site"/>
</dbReference>
<dbReference type="OrthoDB" id="3352408at2759"/>
<evidence type="ECO:0000256" key="17">
    <source>
        <dbReference type="ARBA" id="ARBA00059328"/>
    </source>
</evidence>
<dbReference type="GO" id="GO:0005886">
    <property type="term" value="C:plasma membrane"/>
    <property type="evidence" value="ECO:0007669"/>
    <property type="project" value="TreeGrafter"/>
</dbReference>
<dbReference type="Gene3D" id="1.20.1110.10">
    <property type="entry name" value="Calcium-transporting ATPase, transmembrane domain"/>
    <property type="match status" value="1"/>
</dbReference>
<dbReference type="InterPro" id="IPR023214">
    <property type="entry name" value="HAD_sf"/>
</dbReference>
<feature type="region of interest" description="Disordered" evidence="19">
    <location>
        <begin position="1241"/>
        <end position="1302"/>
    </location>
</feature>
<dbReference type="PANTHER" id="PTHR24093:SF423">
    <property type="entry name" value="CALCIUM-TRANSPORTING ATPASE"/>
    <property type="match status" value="1"/>
</dbReference>
<comment type="catalytic activity">
    <reaction evidence="16 18">
        <text>Ca(2+)(in) + ATP + H2O = Ca(2+)(out) + ADP + phosphate + H(+)</text>
        <dbReference type="Rhea" id="RHEA:18105"/>
        <dbReference type="ChEBI" id="CHEBI:15377"/>
        <dbReference type="ChEBI" id="CHEBI:15378"/>
        <dbReference type="ChEBI" id="CHEBI:29108"/>
        <dbReference type="ChEBI" id="CHEBI:30616"/>
        <dbReference type="ChEBI" id="CHEBI:43474"/>
        <dbReference type="ChEBI" id="CHEBI:456216"/>
        <dbReference type="EC" id="7.2.2.10"/>
    </reaction>
</comment>
<dbReference type="Pfam" id="PF00689">
    <property type="entry name" value="Cation_ATPase_C"/>
    <property type="match status" value="1"/>
</dbReference>
<proteinExistence type="inferred from homology"/>
<dbReference type="SFLD" id="SFLDS00003">
    <property type="entry name" value="Haloacid_Dehalogenase"/>
    <property type="match status" value="1"/>
</dbReference>
<feature type="transmembrane region" description="Helical" evidence="18">
    <location>
        <begin position="1199"/>
        <end position="1216"/>
    </location>
</feature>
<keyword evidence="2 18" id="KW-0813">Transport</keyword>
<dbReference type="PROSITE" id="PS00154">
    <property type="entry name" value="ATPASE_E1_E2"/>
    <property type="match status" value="1"/>
</dbReference>
<dbReference type="InterPro" id="IPR006068">
    <property type="entry name" value="ATPase_P-typ_cation-transptr_C"/>
</dbReference>
<gene>
    <name evidence="23" type="ORF">N7469_004185</name>
</gene>
<dbReference type="InterPro" id="IPR023298">
    <property type="entry name" value="ATPase_P-typ_TM_dom_sf"/>
</dbReference>